<dbReference type="RefSeq" id="XP_014563754.1">
    <property type="nucleotide sequence ID" value="XM_014708268.1"/>
</dbReference>
<comment type="caution">
    <text evidence="7">The sequence shown here is derived from an EMBL/GenBank/DDBJ whole genome shotgun (WGS) entry which is preliminary data.</text>
</comment>
<dbReference type="InterPro" id="IPR006186">
    <property type="entry name" value="Ser/Thr-sp_prot-phosphatase"/>
</dbReference>
<dbReference type="AlphaFoldDB" id="A0A0B2UL20"/>
<comment type="catalytic activity">
    <reaction evidence="5">
        <text>O-phospho-L-threonyl-[protein] + H2O = L-threonyl-[protein] + phosphate</text>
        <dbReference type="Rhea" id="RHEA:47004"/>
        <dbReference type="Rhea" id="RHEA-COMP:11060"/>
        <dbReference type="Rhea" id="RHEA-COMP:11605"/>
        <dbReference type="ChEBI" id="CHEBI:15377"/>
        <dbReference type="ChEBI" id="CHEBI:30013"/>
        <dbReference type="ChEBI" id="CHEBI:43474"/>
        <dbReference type="ChEBI" id="CHEBI:61977"/>
        <dbReference type="EC" id="3.1.3.16"/>
    </reaction>
</comment>
<dbReference type="GO" id="GO:0046872">
    <property type="term" value="F:metal ion binding"/>
    <property type="evidence" value="ECO:0007669"/>
    <property type="project" value="UniProtKB-KW"/>
</dbReference>
<proteinExistence type="predicted"/>
<evidence type="ECO:0000256" key="3">
    <source>
        <dbReference type="ARBA" id="ARBA00022801"/>
    </source>
</evidence>
<keyword evidence="4" id="KW-0464">Manganese</keyword>
<evidence type="ECO:0000313" key="7">
    <source>
        <dbReference type="EMBL" id="KHN69712.1"/>
    </source>
</evidence>
<dbReference type="SMART" id="SM00156">
    <property type="entry name" value="PP2Ac"/>
    <property type="match status" value="1"/>
</dbReference>
<evidence type="ECO:0000256" key="1">
    <source>
        <dbReference type="ARBA" id="ARBA00013081"/>
    </source>
</evidence>
<dbReference type="GeneID" id="26261774"/>
<dbReference type="PRINTS" id="PR00114">
    <property type="entry name" value="STPHPHTASE"/>
</dbReference>
<keyword evidence="2" id="KW-0479">Metal-binding</keyword>
<dbReference type="OrthoDB" id="2192794at2759"/>
<dbReference type="VEuPathDB" id="MicrosporidiaDB:M896_051210"/>
<dbReference type="EMBL" id="JOKQ01000005">
    <property type="protein sequence ID" value="KHN69712.1"/>
    <property type="molecule type" value="Genomic_DNA"/>
</dbReference>
<dbReference type="Pfam" id="PF00149">
    <property type="entry name" value="Metallophos"/>
    <property type="match status" value="1"/>
</dbReference>
<protein>
    <recommendedName>
        <fullName evidence="1">protein-serine/threonine phosphatase</fullName>
        <ecNumber evidence="1">3.1.3.16</ecNumber>
    </recommendedName>
</protein>
<dbReference type="PANTHER" id="PTHR45619">
    <property type="entry name" value="SERINE/THREONINE-PROTEIN PHOSPHATASE PP2A-RELATED"/>
    <property type="match status" value="1"/>
</dbReference>
<keyword evidence="3" id="KW-0378">Hydrolase</keyword>
<evidence type="ECO:0000259" key="6">
    <source>
        <dbReference type="SMART" id="SM00156"/>
    </source>
</evidence>
<reference evidence="7 8" key="1">
    <citation type="journal article" date="2014" name="MBio">
        <title>The Ordospora colligata genome; evolution of extreme reduction in microsporidia and host-to-parasite horizontal gene transfer.</title>
        <authorList>
            <person name="Pombert J.-F."/>
            <person name="Haag K.L."/>
            <person name="Beidas S."/>
            <person name="Ebert D."/>
            <person name="Keeling P.J."/>
        </authorList>
    </citation>
    <scope>NUCLEOTIDE SEQUENCE [LARGE SCALE GENOMIC DNA]</scope>
    <source>
        <strain evidence="7 8">OC4</strain>
    </source>
</reference>
<keyword evidence="8" id="KW-1185">Reference proteome</keyword>
<accession>A0A0B2UL20</accession>
<dbReference type="Gene3D" id="3.60.21.10">
    <property type="match status" value="1"/>
</dbReference>
<gene>
    <name evidence="7" type="ORF">M896_051210</name>
</gene>
<evidence type="ECO:0000256" key="4">
    <source>
        <dbReference type="ARBA" id="ARBA00023211"/>
    </source>
</evidence>
<sequence length="302" mass="34817">MHSKHESPCYLKILRSIQNSVLPTRSEAMMLINDVKIVFASEPNVIQIQAQVNVVGDVHGQFYDLLNMLDLMGDPSIQQYLFLGDYVDRGYDSVDLILLLFTYKILYPDKIHLLRRNHETRMLSAVYGFRDECIRKYDITTYWRFCDAFQYLPIAAVVSGKYFCVHGGLVPGITLDFITSIDRVGEITELSNLLWSDPDEEPGYRKNPRGAGYLFGEDTIDDFLESNRFSHVVRSHQLVNDGYKSFFRDKLFTIWGAPNYCYSSGNVACVMAISENGHEFRIFDKCKQQFRDSSMQSDFFDG</sequence>
<dbReference type="InterPro" id="IPR029052">
    <property type="entry name" value="Metallo-depent_PP-like"/>
</dbReference>
<dbReference type="STRING" id="1354746.A0A0B2UL20"/>
<evidence type="ECO:0000313" key="8">
    <source>
        <dbReference type="Proteomes" id="UP000031056"/>
    </source>
</evidence>
<evidence type="ECO:0000256" key="5">
    <source>
        <dbReference type="ARBA" id="ARBA00048336"/>
    </source>
</evidence>
<dbReference type="HOGENOM" id="CLU_004962_0_5_1"/>
<dbReference type="InterPro" id="IPR004843">
    <property type="entry name" value="Calcineurin-like_PHP"/>
</dbReference>
<dbReference type="GO" id="GO:0004722">
    <property type="term" value="F:protein serine/threonine phosphatase activity"/>
    <property type="evidence" value="ECO:0007669"/>
    <property type="project" value="UniProtKB-EC"/>
</dbReference>
<evidence type="ECO:0000256" key="2">
    <source>
        <dbReference type="ARBA" id="ARBA00022723"/>
    </source>
</evidence>
<name>A0A0B2UL20_9MICR</name>
<organism evidence="7 8">
    <name type="scientific">Ordospora colligata OC4</name>
    <dbReference type="NCBI Taxonomy" id="1354746"/>
    <lineage>
        <taxon>Eukaryota</taxon>
        <taxon>Fungi</taxon>
        <taxon>Fungi incertae sedis</taxon>
        <taxon>Microsporidia</taxon>
        <taxon>Ordosporidae</taxon>
        <taxon>Ordospora</taxon>
    </lineage>
</organism>
<dbReference type="SUPFAM" id="SSF56300">
    <property type="entry name" value="Metallo-dependent phosphatases"/>
    <property type="match status" value="1"/>
</dbReference>
<dbReference type="InParanoid" id="A0A0B2UL20"/>
<feature type="domain" description="Serine/threonine specific protein phosphatases" evidence="6">
    <location>
        <begin position="23"/>
        <end position="287"/>
    </location>
</feature>
<dbReference type="InterPro" id="IPR047129">
    <property type="entry name" value="PPA2-like"/>
</dbReference>
<dbReference type="Proteomes" id="UP000031056">
    <property type="component" value="Unassembled WGS sequence"/>
</dbReference>
<dbReference type="EC" id="3.1.3.16" evidence="1"/>